<dbReference type="InterPro" id="IPR038379">
    <property type="entry name" value="SecE_sf"/>
</dbReference>
<dbReference type="GO" id="GO:0008320">
    <property type="term" value="F:protein transmembrane transporter activity"/>
    <property type="evidence" value="ECO:0007669"/>
    <property type="project" value="InterPro"/>
</dbReference>
<evidence type="ECO:0000256" key="1">
    <source>
        <dbReference type="ARBA" id="ARBA00004370"/>
    </source>
</evidence>
<keyword evidence="2" id="KW-0813">Transport</keyword>
<evidence type="ECO:0000313" key="10">
    <source>
        <dbReference type="EMBL" id="OSM02436.1"/>
    </source>
</evidence>
<keyword evidence="8 9" id="KW-0472">Membrane</keyword>
<accession>A0A1Y2K467</accession>
<organism evidence="10 11">
    <name type="scientific">Magnetofaba australis IT-1</name>
    <dbReference type="NCBI Taxonomy" id="1434232"/>
    <lineage>
        <taxon>Bacteria</taxon>
        <taxon>Pseudomonadati</taxon>
        <taxon>Pseudomonadota</taxon>
        <taxon>Magnetococcia</taxon>
        <taxon>Magnetococcales</taxon>
        <taxon>Magnetococcaceae</taxon>
        <taxon>Magnetofaba</taxon>
    </lineage>
</organism>
<feature type="transmembrane region" description="Helical" evidence="9">
    <location>
        <begin position="12"/>
        <end position="42"/>
    </location>
</feature>
<dbReference type="GO" id="GO:0006886">
    <property type="term" value="P:intracellular protein transport"/>
    <property type="evidence" value="ECO:0007669"/>
    <property type="project" value="InterPro"/>
</dbReference>
<evidence type="ECO:0008006" key="12">
    <source>
        <dbReference type="Google" id="ProtNLM"/>
    </source>
</evidence>
<evidence type="ECO:0000256" key="6">
    <source>
        <dbReference type="ARBA" id="ARBA00022989"/>
    </source>
</evidence>
<proteinExistence type="predicted"/>
<dbReference type="PANTHER" id="PTHR33910:SF1">
    <property type="entry name" value="PROTEIN TRANSLOCASE SUBUNIT SECE"/>
    <property type="match status" value="1"/>
</dbReference>
<evidence type="ECO:0000256" key="7">
    <source>
        <dbReference type="ARBA" id="ARBA00023010"/>
    </source>
</evidence>
<evidence type="ECO:0000256" key="3">
    <source>
        <dbReference type="ARBA" id="ARBA00022475"/>
    </source>
</evidence>
<evidence type="ECO:0000256" key="8">
    <source>
        <dbReference type="ARBA" id="ARBA00023136"/>
    </source>
</evidence>
<keyword evidence="4 9" id="KW-0812">Transmembrane</keyword>
<comment type="caution">
    <text evidence="10">The sequence shown here is derived from an EMBL/GenBank/DDBJ whole genome shotgun (WGS) entry which is preliminary data.</text>
</comment>
<evidence type="ECO:0000256" key="2">
    <source>
        <dbReference type="ARBA" id="ARBA00022448"/>
    </source>
</evidence>
<dbReference type="PANTHER" id="PTHR33910">
    <property type="entry name" value="PROTEIN TRANSLOCASE SUBUNIT SECE"/>
    <property type="match status" value="1"/>
</dbReference>
<dbReference type="InterPro" id="IPR005807">
    <property type="entry name" value="SecE_bac"/>
</dbReference>
<dbReference type="NCBIfam" id="TIGR00964">
    <property type="entry name" value="secE_bact"/>
    <property type="match status" value="1"/>
</dbReference>
<dbReference type="GO" id="GO:0009306">
    <property type="term" value="P:protein secretion"/>
    <property type="evidence" value="ECO:0007669"/>
    <property type="project" value="InterPro"/>
</dbReference>
<dbReference type="Pfam" id="PF00584">
    <property type="entry name" value="SecE"/>
    <property type="match status" value="1"/>
</dbReference>
<evidence type="ECO:0000256" key="9">
    <source>
        <dbReference type="SAM" id="Phobius"/>
    </source>
</evidence>
<sequence length="43" mass="4811">MVWPSRKDTTQTTIVVFGMTVVMSLFLWLVDTILASLVQLVIG</sequence>
<evidence type="ECO:0000313" key="11">
    <source>
        <dbReference type="Proteomes" id="UP000194003"/>
    </source>
</evidence>
<keyword evidence="11" id="KW-1185">Reference proteome</keyword>
<gene>
    <name evidence="10" type="ORF">MAIT1_02579</name>
</gene>
<keyword evidence="7" id="KW-0811">Translocation</keyword>
<name>A0A1Y2K467_9PROT</name>
<dbReference type="GO" id="GO:0005886">
    <property type="term" value="C:plasma membrane"/>
    <property type="evidence" value="ECO:0007669"/>
    <property type="project" value="TreeGrafter"/>
</dbReference>
<comment type="subcellular location">
    <subcellularLocation>
        <location evidence="1">Membrane</location>
    </subcellularLocation>
</comment>
<keyword evidence="6 9" id="KW-1133">Transmembrane helix</keyword>
<keyword evidence="3" id="KW-1003">Cell membrane</keyword>
<keyword evidence="5" id="KW-0653">Protein transport</keyword>
<dbReference type="STRING" id="1434232.MAIT1_02579"/>
<protein>
    <recommendedName>
        <fullName evidence="12">Preprotein translocase subunit SecE</fullName>
    </recommendedName>
</protein>
<dbReference type="AlphaFoldDB" id="A0A1Y2K467"/>
<dbReference type="Proteomes" id="UP000194003">
    <property type="component" value="Unassembled WGS sequence"/>
</dbReference>
<evidence type="ECO:0000256" key="5">
    <source>
        <dbReference type="ARBA" id="ARBA00022927"/>
    </source>
</evidence>
<dbReference type="Gene3D" id="1.20.5.1030">
    <property type="entry name" value="Preprotein translocase secy subunit"/>
    <property type="match status" value="1"/>
</dbReference>
<dbReference type="GO" id="GO:0043952">
    <property type="term" value="P:protein transport by the Sec complex"/>
    <property type="evidence" value="ECO:0007669"/>
    <property type="project" value="TreeGrafter"/>
</dbReference>
<evidence type="ECO:0000256" key="4">
    <source>
        <dbReference type="ARBA" id="ARBA00022692"/>
    </source>
</evidence>
<dbReference type="EMBL" id="LVJN01000020">
    <property type="protein sequence ID" value="OSM02436.1"/>
    <property type="molecule type" value="Genomic_DNA"/>
</dbReference>
<dbReference type="GO" id="GO:0006605">
    <property type="term" value="P:protein targeting"/>
    <property type="evidence" value="ECO:0007669"/>
    <property type="project" value="InterPro"/>
</dbReference>
<dbReference type="InterPro" id="IPR001901">
    <property type="entry name" value="Translocase_SecE/Sec61-g"/>
</dbReference>
<reference evidence="10 11" key="1">
    <citation type="journal article" date="2016" name="BMC Genomics">
        <title>Combined genomic and structural analyses of a cultured magnetotactic bacterium reveals its niche adaptation to a dynamic environment.</title>
        <authorList>
            <person name="Araujo A.C."/>
            <person name="Morillo V."/>
            <person name="Cypriano J."/>
            <person name="Teixeira L.C."/>
            <person name="Leao P."/>
            <person name="Lyra S."/>
            <person name="Almeida L.G."/>
            <person name="Bazylinski D.A."/>
            <person name="Vasconcellos A.T."/>
            <person name="Abreu F."/>
            <person name="Lins U."/>
        </authorList>
    </citation>
    <scope>NUCLEOTIDE SEQUENCE [LARGE SCALE GENOMIC DNA]</scope>
    <source>
        <strain evidence="10 11">IT-1</strain>
    </source>
</reference>